<name>A0AAE1BPC5_PETCI</name>
<dbReference type="EMBL" id="JAWQEG010007214">
    <property type="protein sequence ID" value="KAK3852844.1"/>
    <property type="molecule type" value="Genomic_DNA"/>
</dbReference>
<accession>A0AAE1BPC5</accession>
<reference evidence="1" key="1">
    <citation type="submission" date="2023-10" db="EMBL/GenBank/DDBJ databases">
        <title>Genome assemblies of two species of porcelain crab, Petrolisthes cinctipes and Petrolisthes manimaculis (Anomura: Porcellanidae).</title>
        <authorList>
            <person name="Angst P."/>
        </authorList>
    </citation>
    <scope>NUCLEOTIDE SEQUENCE</scope>
    <source>
        <strain evidence="1">PB745_01</strain>
        <tissue evidence="1">Gill</tissue>
    </source>
</reference>
<keyword evidence="2" id="KW-1185">Reference proteome</keyword>
<dbReference type="AlphaFoldDB" id="A0AAE1BPC5"/>
<evidence type="ECO:0000313" key="1">
    <source>
        <dbReference type="EMBL" id="KAK3852844.1"/>
    </source>
</evidence>
<evidence type="ECO:0000313" key="2">
    <source>
        <dbReference type="Proteomes" id="UP001286313"/>
    </source>
</evidence>
<organism evidence="1 2">
    <name type="scientific">Petrolisthes cinctipes</name>
    <name type="common">Flat porcelain crab</name>
    <dbReference type="NCBI Taxonomy" id="88211"/>
    <lineage>
        <taxon>Eukaryota</taxon>
        <taxon>Metazoa</taxon>
        <taxon>Ecdysozoa</taxon>
        <taxon>Arthropoda</taxon>
        <taxon>Crustacea</taxon>
        <taxon>Multicrustacea</taxon>
        <taxon>Malacostraca</taxon>
        <taxon>Eumalacostraca</taxon>
        <taxon>Eucarida</taxon>
        <taxon>Decapoda</taxon>
        <taxon>Pleocyemata</taxon>
        <taxon>Anomura</taxon>
        <taxon>Galatheoidea</taxon>
        <taxon>Porcellanidae</taxon>
        <taxon>Petrolisthes</taxon>
    </lineage>
</organism>
<dbReference type="Proteomes" id="UP001286313">
    <property type="component" value="Unassembled WGS sequence"/>
</dbReference>
<comment type="caution">
    <text evidence="1">The sequence shown here is derived from an EMBL/GenBank/DDBJ whole genome shotgun (WGS) entry which is preliminary data.</text>
</comment>
<proteinExistence type="predicted"/>
<sequence length="84" mass="9683">MVVIILLTCPEWHGGETTQLHHGPIDSCITQTAGTELEVIEFFPSFIQLNPLCVFRCHCLPFNLHRMELDPVFGHQRDERLQIL</sequence>
<protein>
    <submittedName>
        <fullName evidence="1">Uncharacterized protein</fullName>
    </submittedName>
</protein>
<gene>
    <name evidence="1" type="ORF">Pcinc_040580</name>
</gene>